<dbReference type="GO" id="GO:0016020">
    <property type="term" value="C:membrane"/>
    <property type="evidence" value="ECO:0007669"/>
    <property type="project" value="UniProtKB-SubCell"/>
</dbReference>
<dbReference type="PANTHER" id="PTHR47797">
    <property type="entry name" value="DEHYDROGENASE, PUTATIVE (AFU_ORTHOLOGUE AFUA_8G05805)-RELATED"/>
    <property type="match status" value="1"/>
</dbReference>
<feature type="signal peptide" evidence="9">
    <location>
        <begin position="1"/>
        <end position="23"/>
    </location>
</feature>
<dbReference type="Gene3D" id="1.20.120.1770">
    <property type="match status" value="1"/>
</dbReference>
<dbReference type="SMART" id="SM00665">
    <property type="entry name" value="B561"/>
    <property type="match status" value="1"/>
</dbReference>
<keyword evidence="4" id="KW-0249">Electron transport</keyword>
<protein>
    <recommendedName>
        <fullName evidence="10">Cytochrome b561 domain-containing protein</fullName>
    </recommendedName>
</protein>
<dbReference type="CDD" id="cd08760">
    <property type="entry name" value="Cyt_b561_FRRS1_like"/>
    <property type="match status" value="1"/>
</dbReference>
<name>A0AAD6U2C7_9AGAR</name>
<feature type="transmembrane region" description="Helical" evidence="8">
    <location>
        <begin position="193"/>
        <end position="212"/>
    </location>
</feature>
<sequence>MTFLSPAPVRTLCALALAATAAAGVVEGPGPETPAAFSRFQKLVIVHALLSTLAFALILPLGALLARYLRTSRPWWYSGHWIAQLAIGGPVVVAGLGLGFAAKAEYGDTISPSHVTLGKVILGLYIIQCAMGAVIHYFKPASAARRRPPQNYLHAVIGLLLVGLGMYQAHSGYAEEWPRLLRYGELPESVNRLWIAWCVILPVAYAGGLALLPKQYRQEADGRSGNKAHELRALKQEGTSSIDMPP</sequence>
<dbReference type="PROSITE" id="PS50939">
    <property type="entry name" value="CYTOCHROME_B561"/>
    <property type="match status" value="1"/>
</dbReference>
<gene>
    <name evidence="11" type="ORF">B0H15DRAFT_993831</name>
</gene>
<reference evidence="11" key="1">
    <citation type="submission" date="2023-03" db="EMBL/GenBank/DDBJ databases">
        <title>Massive genome expansion in bonnet fungi (Mycena s.s.) driven by repeated elements and novel gene families across ecological guilds.</title>
        <authorList>
            <consortium name="Lawrence Berkeley National Laboratory"/>
            <person name="Harder C.B."/>
            <person name="Miyauchi S."/>
            <person name="Viragh M."/>
            <person name="Kuo A."/>
            <person name="Thoen E."/>
            <person name="Andreopoulos B."/>
            <person name="Lu D."/>
            <person name="Skrede I."/>
            <person name="Drula E."/>
            <person name="Henrissat B."/>
            <person name="Morin E."/>
            <person name="Kohler A."/>
            <person name="Barry K."/>
            <person name="LaButti K."/>
            <person name="Morin E."/>
            <person name="Salamov A."/>
            <person name="Lipzen A."/>
            <person name="Mereny Z."/>
            <person name="Hegedus B."/>
            <person name="Baldrian P."/>
            <person name="Stursova M."/>
            <person name="Weitz H."/>
            <person name="Taylor A."/>
            <person name="Grigoriev I.V."/>
            <person name="Nagy L.G."/>
            <person name="Martin F."/>
            <person name="Kauserud H."/>
        </authorList>
    </citation>
    <scope>NUCLEOTIDE SEQUENCE</scope>
    <source>
        <strain evidence="11">CBHHK173m</strain>
    </source>
</reference>
<evidence type="ECO:0000259" key="10">
    <source>
        <dbReference type="PROSITE" id="PS50939"/>
    </source>
</evidence>
<keyword evidence="3 8" id="KW-0812">Transmembrane</keyword>
<feature type="transmembrane region" description="Helical" evidence="8">
    <location>
        <begin position="120"/>
        <end position="139"/>
    </location>
</feature>
<evidence type="ECO:0000313" key="11">
    <source>
        <dbReference type="EMBL" id="KAJ7082423.1"/>
    </source>
</evidence>
<keyword evidence="9" id="KW-0732">Signal</keyword>
<comment type="subcellular location">
    <subcellularLocation>
        <location evidence="1">Membrane</location>
    </subcellularLocation>
</comment>
<keyword evidence="6 8" id="KW-0472">Membrane</keyword>
<dbReference type="AlphaFoldDB" id="A0AAD6U2C7"/>
<keyword evidence="5 8" id="KW-1133">Transmembrane helix</keyword>
<evidence type="ECO:0000256" key="1">
    <source>
        <dbReference type="ARBA" id="ARBA00004370"/>
    </source>
</evidence>
<proteinExistence type="predicted"/>
<accession>A0AAD6U2C7</accession>
<feature type="chain" id="PRO_5042003184" description="Cytochrome b561 domain-containing protein" evidence="9">
    <location>
        <begin position="24"/>
        <end position="246"/>
    </location>
</feature>
<evidence type="ECO:0000256" key="3">
    <source>
        <dbReference type="ARBA" id="ARBA00022692"/>
    </source>
</evidence>
<evidence type="ECO:0000256" key="8">
    <source>
        <dbReference type="SAM" id="Phobius"/>
    </source>
</evidence>
<dbReference type="InterPro" id="IPR006593">
    <property type="entry name" value="Cyt_b561/ferric_Rdtase_TM"/>
</dbReference>
<evidence type="ECO:0000256" key="6">
    <source>
        <dbReference type="ARBA" id="ARBA00023136"/>
    </source>
</evidence>
<feature type="transmembrane region" description="Helical" evidence="8">
    <location>
        <begin position="47"/>
        <end position="69"/>
    </location>
</feature>
<evidence type="ECO:0000313" key="12">
    <source>
        <dbReference type="Proteomes" id="UP001222325"/>
    </source>
</evidence>
<keyword evidence="12" id="KW-1185">Reference proteome</keyword>
<evidence type="ECO:0000256" key="4">
    <source>
        <dbReference type="ARBA" id="ARBA00022982"/>
    </source>
</evidence>
<organism evidence="11 12">
    <name type="scientific">Mycena belliarum</name>
    <dbReference type="NCBI Taxonomy" id="1033014"/>
    <lineage>
        <taxon>Eukaryota</taxon>
        <taxon>Fungi</taxon>
        <taxon>Dikarya</taxon>
        <taxon>Basidiomycota</taxon>
        <taxon>Agaricomycotina</taxon>
        <taxon>Agaricomycetes</taxon>
        <taxon>Agaricomycetidae</taxon>
        <taxon>Agaricales</taxon>
        <taxon>Marasmiineae</taxon>
        <taxon>Mycenaceae</taxon>
        <taxon>Mycena</taxon>
    </lineage>
</organism>
<feature type="transmembrane region" description="Helical" evidence="8">
    <location>
        <begin position="81"/>
        <end position="100"/>
    </location>
</feature>
<dbReference type="Proteomes" id="UP001222325">
    <property type="component" value="Unassembled WGS sequence"/>
</dbReference>
<evidence type="ECO:0000256" key="9">
    <source>
        <dbReference type="SAM" id="SignalP"/>
    </source>
</evidence>
<dbReference type="PANTHER" id="PTHR47797:SF3">
    <property type="entry name" value="CYTOCHROME B561 DOMAIN-CONTAINING PROTEIN"/>
    <property type="match status" value="1"/>
</dbReference>
<evidence type="ECO:0000256" key="5">
    <source>
        <dbReference type="ARBA" id="ARBA00022989"/>
    </source>
</evidence>
<comment type="caution">
    <text evidence="11">The sequence shown here is derived from an EMBL/GenBank/DDBJ whole genome shotgun (WGS) entry which is preliminary data.</text>
</comment>
<feature type="compositionally biased region" description="Polar residues" evidence="7">
    <location>
        <begin position="237"/>
        <end position="246"/>
    </location>
</feature>
<feature type="domain" description="Cytochrome b561" evidence="10">
    <location>
        <begin position="9"/>
        <end position="206"/>
    </location>
</feature>
<evidence type="ECO:0000256" key="7">
    <source>
        <dbReference type="SAM" id="MobiDB-lite"/>
    </source>
</evidence>
<dbReference type="Pfam" id="PF03188">
    <property type="entry name" value="Cytochrom_B561"/>
    <property type="match status" value="1"/>
</dbReference>
<feature type="compositionally biased region" description="Basic and acidic residues" evidence="7">
    <location>
        <begin position="223"/>
        <end position="235"/>
    </location>
</feature>
<evidence type="ECO:0000256" key="2">
    <source>
        <dbReference type="ARBA" id="ARBA00022448"/>
    </source>
</evidence>
<dbReference type="EMBL" id="JARJCN010000045">
    <property type="protein sequence ID" value="KAJ7082423.1"/>
    <property type="molecule type" value="Genomic_DNA"/>
</dbReference>
<feature type="transmembrane region" description="Helical" evidence="8">
    <location>
        <begin position="151"/>
        <end position="173"/>
    </location>
</feature>
<feature type="region of interest" description="Disordered" evidence="7">
    <location>
        <begin position="223"/>
        <end position="246"/>
    </location>
</feature>
<keyword evidence="2" id="KW-0813">Transport</keyword>